<reference evidence="1" key="1">
    <citation type="submission" date="2019-02" db="EMBL/GenBank/DDBJ databases">
        <authorList>
            <person name="Gruber-Vodicka R. H."/>
            <person name="Seah K. B. B."/>
        </authorList>
    </citation>
    <scope>NUCLEOTIDE SEQUENCE</scope>
    <source>
        <strain evidence="1">BECK_BZ131</strain>
    </source>
</reference>
<protein>
    <submittedName>
        <fullName evidence="1">Uncharacterized protein</fullName>
    </submittedName>
</protein>
<gene>
    <name evidence="1" type="ORF">BECKFW1821C_GA0114237_103241</name>
</gene>
<evidence type="ECO:0000313" key="1">
    <source>
        <dbReference type="EMBL" id="VFJ72207.1"/>
    </source>
</evidence>
<accession>A0A450TU05</accession>
<sequence>MDIVKSTLLGNRVKGVEMSPVDTSITHITEANANIFEDPDFDKIETWKSKIKPELMC</sequence>
<dbReference type="AlphaFoldDB" id="A0A450TU05"/>
<dbReference type="EMBL" id="CAADFE010000032">
    <property type="protein sequence ID" value="VFJ72207.1"/>
    <property type="molecule type" value="Genomic_DNA"/>
</dbReference>
<proteinExistence type="predicted"/>
<organism evidence="1">
    <name type="scientific">Candidatus Kentrum sp. FW</name>
    <dbReference type="NCBI Taxonomy" id="2126338"/>
    <lineage>
        <taxon>Bacteria</taxon>
        <taxon>Pseudomonadati</taxon>
        <taxon>Pseudomonadota</taxon>
        <taxon>Gammaproteobacteria</taxon>
        <taxon>Candidatus Kentrum</taxon>
    </lineage>
</organism>
<name>A0A450TU05_9GAMM</name>